<keyword evidence="2 4" id="KW-0238">DNA-binding</keyword>
<sequence>MTKNKIKEVAYKQLAEKGYERATLSSIAKEVGIKTPSIYAFYKSKEDLFMAVYKDLLQDNHRHIKSSIDNLTNGTVKEKLYQILEAICHYHLSQPEKTTAYMKFTFFLPPTLNDEVKETFSEMEEVLGGMLESIFSEGIRQGVLKNQPIDDLIASFLCLMDGIFLELLYYQHQEDKFKRRVEQTWSIYWNGIYNDHEKAVYFNESKKTNCDNK</sequence>
<evidence type="ECO:0000256" key="1">
    <source>
        <dbReference type="ARBA" id="ARBA00023015"/>
    </source>
</evidence>
<dbReference type="RefSeq" id="WP_076371776.1">
    <property type="nucleotide sequence ID" value="NZ_FTMX01000009.1"/>
</dbReference>
<dbReference type="PANTHER" id="PTHR30055:SF238">
    <property type="entry name" value="MYCOFACTOCIN BIOSYNTHESIS TRANSCRIPTIONAL REGULATOR MFTR-RELATED"/>
    <property type="match status" value="1"/>
</dbReference>
<dbReference type="AlphaFoldDB" id="A0A9X8RDR2"/>
<evidence type="ECO:0000256" key="4">
    <source>
        <dbReference type="PROSITE-ProRule" id="PRU00335"/>
    </source>
</evidence>
<gene>
    <name evidence="6" type="ORF">SAMN05878482_10996</name>
</gene>
<feature type="DNA-binding region" description="H-T-H motif" evidence="4">
    <location>
        <begin position="23"/>
        <end position="42"/>
    </location>
</feature>
<accession>A0A9X8RDR2</accession>
<dbReference type="Gene3D" id="1.10.357.10">
    <property type="entry name" value="Tetracycline Repressor, domain 2"/>
    <property type="match status" value="1"/>
</dbReference>
<evidence type="ECO:0000313" key="6">
    <source>
        <dbReference type="EMBL" id="SIS02043.1"/>
    </source>
</evidence>
<dbReference type="InterPro" id="IPR050109">
    <property type="entry name" value="HTH-type_TetR-like_transc_reg"/>
</dbReference>
<dbReference type="InterPro" id="IPR009057">
    <property type="entry name" value="Homeodomain-like_sf"/>
</dbReference>
<dbReference type="GO" id="GO:0003700">
    <property type="term" value="F:DNA-binding transcription factor activity"/>
    <property type="evidence" value="ECO:0007669"/>
    <property type="project" value="TreeGrafter"/>
</dbReference>
<keyword evidence="1" id="KW-0805">Transcription regulation</keyword>
<comment type="caution">
    <text evidence="6">The sequence shown here is derived from an EMBL/GenBank/DDBJ whole genome shotgun (WGS) entry which is preliminary data.</text>
</comment>
<feature type="domain" description="HTH tetR-type" evidence="5">
    <location>
        <begin position="1"/>
        <end position="60"/>
    </location>
</feature>
<dbReference type="InterPro" id="IPR036271">
    <property type="entry name" value="Tet_transcr_reg_TetR-rel_C_sf"/>
</dbReference>
<evidence type="ECO:0000256" key="3">
    <source>
        <dbReference type="ARBA" id="ARBA00023163"/>
    </source>
</evidence>
<dbReference type="GO" id="GO:0000976">
    <property type="term" value="F:transcription cis-regulatory region binding"/>
    <property type="evidence" value="ECO:0007669"/>
    <property type="project" value="TreeGrafter"/>
</dbReference>
<name>A0A9X8RDR2_9BACI</name>
<evidence type="ECO:0000313" key="7">
    <source>
        <dbReference type="Proteomes" id="UP000185829"/>
    </source>
</evidence>
<evidence type="ECO:0000259" key="5">
    <source>
        <dbReference type="PROSITE" id="PS50977"/>
    </source>
</evidence>
<dbReference type="InterPro" id="IPR001647">
    <property type="entry name" value="HTH_TetR"/>
</dbReference>
<dbReference type="PRINTS" id="PR00455">
    <property type="entry name" value="HTHTETR"/>
</dbReference>
<evidence type="ECO:0000256" key="2">
    <source>
        <dbReference type="ARBA" id="ARBA00023125"/>
    </source>
</evidence>
<dbReference type="Proteomes" id="UP000185829">
    <property type="component" value="Unassembled WGS sequence"/>
</dbReference>
<dbReference type="SUPFAM" id="SSF46689">
    <property type="entry name" value="Homeodomain-like"/>
    <property type="match status" value="1"/>
</dbReference>
<proteinExistence type="predicted"/>
<dbReference type="Gene3D" id="1.10.10.60">
    <property type="entry name" value="Homeodomain-like"/>
    <property type="match status" value="1"/>
</dbReference>
<organism evidence="6 7">
    <name type="scientific">Peribacillus simplex</name>
    <dbReference type="NCBI Taxonomy" id="1478"/>
    <lineage>
        <taxon>Bacteria</taxon>
        <taxon>Bacillati</taxon>
        <taxon>Bacillota</taxon>
        <taxon>Bacilli</taxon>
        <taxon>Bacillales</taxon>
        <taxon>Bacillaceae</taxon>
        <taxon>Peribacillus</taxon>
    </lineage>
</organism>
<protein>
    <submittedName>
        <fullName evidence="6">Transcriptional regulator, TetR family</fullName>
    </submittedName>
</protein>
<dbReference type="PANTHER" id="PTHR30055">
    <property type="entry name" value="HTH-TYPE TRANSCRIPTIONAL REGULATOR RUTR"/>
    <property type="match status" value="1"/>
</dbReference>
<dbReference type="EMBL" id="FTMX01000009">
    <property type="protein sequence ID" value="SIS02043.1"/>
    <property type="molecule type" value="Genomic_DNA"/>
</dbReference>
<dbReference type="PROSITE" id="PS50977">
    <property type="entry name" value="HTH_TETR_2"/>
    <property type="match status" value="1"/>
</dbReference>
<dbReference type="Pfam" id="PF00440">
    <property type="entry name" value="TetR_N"/>
    <property type="match status" value="1"/>
</dbReference>
<dbReference type="SUPFAM" id="SSF48498">
    <property type="entry name" value="Tetracyclin repressor-like, C-terminal domain"/>
    <property type="match status" value="1"/>
</dbReference>
<keyword evidence="3" id="KW-0804">Transcription</keyword>
<reference evidence="6 7" key="1">
    <citation type="submission" date="2017-01" db="EMBL/GenBank/DDBJ databases">
        <authorList>
            <person name="Varghese N."/>
            <person name="Submissions S."/>
        </authorList>
    </citation>
    <scope>NUCLEOTIDE SEQUENCE [LARGE SCALE GENOMIC DNA]</scope>
    <source>
        <strain evidence="6 7">RUG2-6</strain>
    </source>
</reference>